<keyword evidence="3" id="KW-0238">DNA-binding</keyword>
<organism evidence="6 7">
    <name type="scientific">Sorangium cellulosum So0157-2</name>
    <dbReference type="NCBI Taxonomy" id="1254432"/>
    <lineage>
        <taxon>Bacteria</taxon>
        <taxon>Pseudomonadati</taxon>
        <taxon>Myxococcota</taxon>
        <taxon>Polyangia</taxon>
        <taxon>Polyangiales</taxon>
        <taxon>Polyangiaceae</taxon>
        <taxon>Sorangium</taxon>
    </lineage>
</organism>
<dbReference type="InterPro" id="IPR000847">
    <property type="entry name" value="LysR_HTH_N"/>
</dbReference>
<evidence type="ECO:0000256" key="2">
    <source>
        <dbReference type="ARBA" id="ARBA00023015"/>
    </source>
</evidence>
<dbReference type="STRING" id="1254432.SCE1572_46820"/>
<accession>S4Y7F2</accession>
<reference evidence="6 7" key="1">
    <citation type="journal article" date="2013" name="Sci. Rep.">
        <title>Extraordinary expansion of a Sorangium cellulosum genome from an alkaline milieu.</title>
        <authorList>
            <person name="Han K."/>
            <person name="Li Z.F."/>
            <person name="Peng R."/>
            <person name="Zhu L.P."/>
            <person name="Zhou T."/>
            <person name="Wang L.G."/>
            <person name="Li S.G."/>
            <person name="Zhang X.B."/>
            <person name="Hu W."/>
            <person name="Wu Z.H."/>
            <person name="Qin N."/>
            <person name="Li Y.Z."/>
        </authorList>
    </citation>
    <scope>NUCLEOTIDE SEQUENCE [LARGE SCALE GENOMIC DNA]</scope>
    <source>
        <strain evidence="6 7">So0157-2</strain>
    </source>
</reference>
<dbReference type="InterPro" id="IPR005119">
    <property type="entry name" value="LysR_subst-bd"/>
</dbReference>
<evidence type="ECO:0000259" key="5">
    <source>
        <dbReference type="PROSITE" id="PS50931"/>
    </source>
</evidence>
<dbReference type="PANTHER" id="PTHR30126:SF91">
    <property type="entry name" value="LYSR FAMILY TRANSCRIPTIONAL REGULATOR"/>
    <property type="match status" value="1"/>
</dbReference>
<feature type="domain" description="HTH lysR-type" evidence="5">
    <location>
        <begin position="11"/>
        <end position="68"/>
    </location>
</feature>
<proteinExistence type="inferred from homology"/>
<dbReference type="GO" id="GO:0000976">
    <property type="term" value="F:transcription cis-regulatory region binding"/>
    <property type="evidence" value="ECO:0007669"/>
    <property type="project" value="TreeGrafter"/>
</dbReference>
<gene>
    <name evidence="6" type="ORF">SCE1572_46820</name>
</gene>
<dbReference type="HOGENOM" id="CLU_039613_35_0_7"/>
<dbReference type="Gene3D" id="3.40.190.290">
    <property type="match status" value="1"/>
</dbReference>
<dbReference type="AlphaFoldDB" id="S4Y7F2"/>
<name>S4Y7F2_SORCE</name>
<evidence type="ECO:0000256" key="3">
    <source>
        <dbReference type="ARBA" id="ARBA00023125"/>
    </source>
</evidence>
<dbReference type="Pfam" id="PF00126">
    <property type="entry name" value="HTH_1"/>
    <property type="match status" value="1"/>
</dbReference>
<dbReference type="PROSITE" id="PS50931">
    <property type="entry name" value="HTH_LYSR"/>
    <property type="match status" value="1"/>
</dbReference>
<evidence type="ECO:0000313" key="7">
    <source>
        <dbReference type="Proteomes" id="UP000014803"/>
    </source>
</evidence>
<evidence type="ECO:0000256" key="1">
    <source>
        <dbReference type="ARBA" id="ARBA00009437"/>
    </source>
</evidence>
<comment type="similarity">
    <text evidence="1">Belongs to the LysR transcriptional regulatory family.</text>
</comment>
<dbReference type="PRINTS" id="PR00039">
    <property type="entry name" value="HTHLYSR"/>
</dbReference>
<sequence length="312" mass="33809">MAWSRAVHDSITLDQLRTFIAVADEGSFSAAARKLRRVQSAVSHAMANLEGQLGVVLWDRSTRIPALTEHGRVLLGAARRVCADADALSSAAQRLAGGLDPLVSLCVDAVFPLSALVDLCVEFARVYPTVELVVHTETMSAVADRVLDGTCQLGVVGPAAAAQGLERRHLTSVRMVPVAGEAHPLAAAQRREGRVATEQLREHVQIVLSERGGARSPEQAVLAPRTWRVVDLQTKRELLCAGLGWGNLPEHMIREDLRTGRLVRLRPEAWGEDEHLLSLAVVHRPALVLGPAGQWVLKRLVELCCEHVGGPR</sequence>
<dbReference type="InterPro" id="IPR036390">
    <property type="entry name" value="WH_DNA-bd_sf"/>
</dbReference>
<dbReference type="eggNOG" id="COG0583">
    <property type="taxonomic scope" value="Bacteria"/>
</dbReference>
<dbReference type="PATRIC" id="fig|1254432.3.peg.10590"/>
<protein>
    <submittedName>
        <fullName evidence="6">LysR family transcriptional regulator</fullName>
    </submittedName>
</protein>
<dbReference type="PANTHER" id="PTHR30126">
    <property type="entry name" value="HTH-TYPE TRANSCRIPTIONAL REGULATOR"/>
    <property type="match status" value="1"/>
</dbReference>
<dbReference type="KEGG" id="scu:SCE1572_46820"/>
<dbReference type="FunFam" id="1.10.10.10:FF:000001">
    <property type="entry name" value="LysR family transcriptional regulator"/>
    <property type="match status" value="1"/>
</dbReference>
<evidence type="ECO:0000313" key="6">
    <source>
        <dbReference type="EMBL" id="AGP41352.1"/>
    </source>
</evidence>
<keyword evidence="4" id="KW-0804">Transcription</keyword>
<dbReference type="SUPFAM" id="SSF46785">
    <property type="entry name" value="Winged helix' DNA-binding domain"/>
    <property type="match status" value="1"/>
</dbReference>
<dbReference type="GO" id="GO:0003700">
    <property type="term" value="F:DNA-binding transcription factor activity"/>
    <property type="evidence" value="ECO:0007669"/>
    <property type="project" value="InterPro"/>
</dbReference>
<dbReference type="Gene3D" id="1.10.10.10">
    <property type="entry name" value="Winged helix-like DNA-binding domain superfamily/Winged helix DNA-binding domain"/>
    <property type="match status" value="1"/>
</dbReference>
<keyword evidence="2" id="KW-0805">Transcription regulation</keyword>
<evidence type="ECO:0000256" key="4">
    <source>
        <dbReference type="ARBA" id="ARBA00023163"/>
    </source>
</evidence>
<dbReference type="EMBL" id="CP003969">
    <property type="protein sequence ID" value="AGP41352.1"/>
    <property type="molecule type" value="Genomic_DNA"/>
</dbReference>
<dbReference type="InterPro" id="IPR036388">
    <property type="entry name" value="WH-like_DNA-bd_sf"/>
</dbReference>
<dbReference type="Proteomes" id="UP000014803">
    <property type="component" value="Chromosome"/>
</dbReference>
<dbReference type="SUPFAM" id="SSF53850">
    <property type="entry name" value="Periplasmic binding protein-like II"/>
    <property type="match status" value="1"/>
</dbReference>
<dbReference type="Pfam" id="PF03466">
    <property type="entry name" value="LysR_substrate"/>
    <property type="match status" value="1"/>
</dbReference>